<accession>A0A8K0EA51</accession>
<evidence type="ECO:0000259" key="3">
    <source>
        <dbReference type="Pfam" id="PF14703"/>
    </source>
</evidence>
<evidence type="ECO:0000259" key="2">
    <source>
        <dbReference type="Pfam" id="PF13967"/>
    </source>
</evidence>
<dbReference type="Pfam" id="PF14703">
    <property type="entry name" value="PHM7_cyt"/>
    <property type="match status" value="1"/>
</dbReference>
<feature type="transmembrane region" description="Helical" evidence="1">
    <location>
        <begin position="47"/>
        <end position="70"/>
    </location>
</feature>
<evidence type="ECO:0000313" key="4">
    <source>
        <dbReference type="EMBL" id="KAF3442169.1"/>
    </source>
</evidence>
<comment type="caution">
    <text evidence="4">The sequence shown here is derived from an EMBL/GenBank/DDBJ whole genome shotgun (WGS) entry which is preliminary data.</text>
</comment>
<evidence type="ECO:0000256" key="1">
    <source>
        <dbReference type="SAM" id="Phobius"/>
    </source>
</evidence>
<dbReference type="EMBL" id="VOIH02000007">
    <property type="protein sequence ID" value="KAF3442169.1"/>
    <property type="molecule type" value="Genomic_DNA"/>
</dbReference>
<keyword evidence="1" id="KW-0812">Transmembrane</keyword>
<dbReference type="AlphaFoldDB" id="A0A8K0EA51"/>
<evidence type="ECO:0000313" key="5">
    <source>
        <dbReference type="Proteomes" id="UP000796880"/>
    </source>
</evidence>
<dbReference type="InterPro" id="IPR032880">
    <property type="entry name" value="CSC1/OSCA1-like_N"/>
</dbReference>
<proteinExistence type="predicted"/>
<dbReference type="GO" id="GO:0005886">
    <property type="term" value="C:plasma membrane"/>
    <property type="evidence" value="ECO:0007669"/>
    <property type="project" value="TreeGrafter"/>
</dbReference>
<protein>
    <submittedName>
        <fullName evidence="4">Uncharacterized protein</fullName>
    </submittedName>
</protein>
<dbReference type="InterPro" id="IPR045122">
    <property type="entry name" value="Csc1-like"/>
</dbReference>
<dbReference type="PANTHER" id="PTHR13018:SF5">
    <property type="entry name" value="RE44586P"/>
    <property type="match status" value="1"/>
</dbReference>
<name>A0A8K0EA51_9ROSA</name>
<gene>
    <name evidence="4" type="ORF">FNV43_RR16085</name>
</gene>
<dbReference type="Pfam" id="PF13967">
    <property type="entry name" value="RSN1_TM"/>
    <property type="match status" value="1"/>
</dbReference>
<feature type="transmembrane region" description="Helical" evidence="1">
    <location>
        <begin position="77"/>
        <end position="94"/>
    </location>
</feature>
<reference evidence="4" key="1">
    <citation type="submission" date="2020-03" db="EMBL/GenBank/DDBJ databases">
        <title>A high-quality chromosome-level genome assembly of a woody plant with both climbing and erect habits, Rhamnella rubrinervis.</title>
        <authorList>
            <person name="Lu Z."/>
            <person name="Yang Y."/>
            <person name="Zhu X."/>
            <person name="Sun Y."/>
        </authorList>
    </citation>
    <scope>NUCLEOTIDE SEQUENCE</scope>
    <source>
        <strain evidence="4">BYM</strain>
        <tissue evidence="4">Leaf</tissue>
    </source>
</reference>
<keyword evidence="1" id="KW-1133">Transmembrane helix</keyword>
<dbReference type="OrthoDB" id="1689567at2759"/>
<feature type="domain" description="CSC1/OSCA1-like N-terminal transmembrane" evidence="2">
    <location>
        <begin position="16"/>
        <end position="74"/>
    </location>
</feature>
<dbReference type="GO" id="GO:0005227">
    <property type="term" value="F:calcium-activated cation channel activity"/>
    <property type="evidence" value="ECO:0007669"/>
    <property type="project" value="InterPro"/>
</dbReference>
<feature type="domain" description="CSC1/OSCA1-like cytosolic" evidence="3">
    <location>
        <begin position="147"/>
        <end position="247"/>
    </location>
</feature>
<dbReference type="InterPro" id="IPR027815">
    <property type="entry name" value="CSC1/OSCA1-like_cyt"/>
</dbReference>
<dbReference type="Proteomes" id="UP000796880">
    <property type="component" value="Unassembled WGS sequence"/>
</dbReference>
<keyword evidence="5" id="KW-1185">Reference proteome</keyword>
<keyword evidence="1" id="KW-0472">Membrane</keyword>
<dbReference type="PANTHER" id="PTHR13018">
    <property type="entry name" value="PROBABLE MEMBRANE PROTEIN DUF221-RELATED"/>
    <property type="match status" value="1"/>
</dbReference>
<organism evidence="4 5">
    <name type="scientific">Rhamnella rubrinervis</name>
    <dbReference type="NCBI Taxonomy" id="2594499"/>
    <lineage>
        <taxon>Eukaryota</taxon>
        <taxon>Viridiplantae</taxon>
        <taxon>Streptophyta</taxon>
        <taxon>Embryophyta</taxon>
        <taxon>Tracheophyta</taxon>
        <taxon>Spermatophyta</taxon>
        <taxon>Magnoliopsida</taxon>
        <taxon>eudicotyledons</taxon>
        <taxon>Gunneridae</taxon>
        <taxon>Pentapetalae</taxon>
        <taxon>rosids</taxon>
        <taxon>fabids</taxon>
        <taxon>Rosales</taxon>
        <taxon>Rhamnaceae</taxon>
        <taxon>rhamnoid group</taxon>
        <taxon>Rhamneae</taxon>
        <taxon>Rhamnella</taxon>
    </lineage>
</organism>
<sequence>MGAIWLVNLDSGSSIKILNWIPAALQMPELGLIDHSGLDSAVYLRIYLIRLRIFIPIACLAFAVMVPVNWTNGTLKIFIPIACLAFAFMVPVSWTNSTLDCSNNLTRRNVDKLSISNIPIGSHREYKKFATMRLQFLQSERQRPDQFTVFVKNVPPDPDESTGFLGLWGNRMDAIDFYTSEIRRISEEIPMEGDKITNSPKSIMPAAFVSFKSRWVAAVCAQTRQSKNPTIWLTEWAPKPCDIYWDNLAISYASLSIRRPINAAAFFFRTFFFTIPIASLQSLASSSIKILNWIPAALQMPELGLIDHSGLNSAVYLRIYLIRLHAP</sequence>